<dbReference type="GO" id="GO:0032259">
    <property type="term" value="P:methylation"/>
    <property type="evidence" value="ECO:0007669"/>
    <property type="project" value="UniProtKB-KW"/>
</dbReference>
<dbReference type="EMBL" id="BT007125">
    <property type="protein sequence ID" value="AAP35789.1"/>
    <property type="molecule type" value="mRNA"/>
</dbReference>
<dbReference type="PeptideAtlas" id="Q7KZP0"/>
<dbReference type="AlphaFoldDB" id="Q7KZP0"/>
<dbReference type="GO" id="GO:0008168">
    <property type="term" value="F:methyltransferase activity"/>
    <property type="evidence" value="ECO:0007669"/>
    <property type="project" value="UniProtKB-KW"/>
</dbReference>
<name>Q7KZP0_HUMAN</name>
<keyword evidence="1" id="KW-0808">Transferase</keyword>
<proteinExistence type="evidence at transcript level"/>
<dbReference type="Gene3D" id="3.40.50.150">
    <property type="entry name" value="Vaccinia Virus protein VP39"/>
    <property type="match status" value="1"/>
</dbReference>
<dbReference type="PANTHER" id="PTHR43836">
    <property type="entry name" value="CATECHOL O-METHYLTRANSFERASE 1-RELATED"/>
    <property type="match status" value="1"/>
</dbReference>
<accession>Q7KZP0</accession>
<organism evidence="1">
    <name type="scientific">Homo sapiens</name>
    <name type="common">Human</name>
    <dbReference type="NCBI Taxonomy" id="9606"/>
    <lineage>
        <taxon>Eukaryota</taxon>
        <taxon>Metazoa</taxon>
        <taxon>Chordata</taxon>
        <taxon>Craniata</taxon>
        <taxon>Vertebrata</taxon>
        <taxon>Euteleostomi</taxon>
        <taxon>Mammalia</taxon>
        <taxon>Eutheria</taxon>
        <taxon>Euarchontoglires</taxon>
        <taxon>Primates</taxon>
        <taxon>Haplorrhini</taxon>
        <taxon>Catarrhini</taxon>
        <taxon>Hominidae</taxon>
        <taxon>Homo</taxon>
    </lineage>
</organism>
<keyword evidence="1" id="KW-0489">Methyltransferase</keyword>
<sequence>MPEAPPLLLAAVLLGLVLLVVLLLLLRHWGWGLCLIGWNEFILQPIHNLLMGDTKEQRILNHVLQHAEPGNAQSVLEAIDTYCE</sequence>
<evidence type="ECO:0000313" key="1">
    <source>
        <dbReference type="EMBL" id="AAP35789.1"/>
    </source>
</evidence>
<dbReference type="PANTHER" id="PTHR43836:SF3">
    <property type="entry name" value="CATECHOL O-METHYLTRANSFERASE"/>
    <property type="match status" value="1"/>
</dbReference>
<dbReference type="InterPro" id="IPR029063">
    <property type="entry name" value="SAM-dependent_MTases_sf"/>
</dbReference>
<protein>
    <submittedName>
        <fullName evidence="1">Catechol-O-methyltransferase</fullName>
    </submittedName>
</protein>
<reference evidence="1" key="1">
    <citation type="submission" date="2003-05" db="EMBL/GenBank/DDBJ databases">
        <title>Cloning of human full-length CDSs in BD Creator(TM) System Donor vector.</title>
        <authorList>
            <person name="Kalnine N."/>
            <person name="Chen X."/>
            <person name="Rolfs A."/>
            <person name="Halleck A."/>
            <person name="Hines L."/>
            <person name="Eisenstein S."/>
            <person name="Koundinya M."/>
            <person name="Raphael J."/>
            <person name="Moreira D."/>
            <person name="Kelley T."/>
            <person name="LaBaer J."/>
            <person name="Lin Y."/>
            <person name="Phelan M."/>
            <person name="Farmer A."/>
        </authorList>
    </citation>
    <scope>NUCLEOTIDE SEQUENCE</scope>
</reference>